<reference evidence="1 2" key="1">
    <citation type="journal article" date="2016" name="Mol. Biol. Evol.">
        <title>Comparative Genomics of Early-Diverging Mushroom-Forming Fungi Provides Insights into the Origins of Lignocellulose Decay Capabilities.</title>
        <authorList>
            <person name="Nagy L.G."/>
            <person name="Riley R."/>
            <person name="Tritt A."/>
            <person name="Adam C."/>
            <person name="Daum C."/>
            <person name="Floudas D."/>
            <person name="Sun H."/>
            <person name="Yadav J.S."/>
            <person name="Pangilinan J."/>
            <person name="Larsson K.H."/>
            <person name="Matsuura K."/>
            <person name="Barry K."/>
            <person name="Labutti K."/>
            <person name="Kuo R."/>
            <person name="Ohm R.A."/>
            <person name="Bhattacharya S.S."/>
            <person name="Shirouzu T."/>
            <person name="Yoshinaga Y."/>
            <person name="Martin F.M."/>
            <person name="Grigoriev I.V."/>
            <person name="Hibbett D.S."/>
        </authorList>
    </citation>
    <scope>NUCLEOTIDE SEQUENCE [LARGE SCALE GENOMIC DNA]</scope>
    <source>
        <strain evidence="1 2">93-53</strain>
    </source>
</reference>
<protein>
    <submittedName>
        <fullName evidence="1">Uncharacterized protein</fullName>
    </submittedName>
</protein>
<proteinExistence type="predicted"/>
<gene>
    <name evidence="1" type="ORF">LAESUDRAFT_717906</name>
</gene>
<evidence type="ECO:0000313" key="1">
    <source>
        <dbReference type="EMBL" id="KZT00839.1"/>
    </source>
</evidence>
<dbReference type="InParanoid" id="A0A165BDY2"/>
<accession>A0A165BDY2</accession>
<dbReference type="GeneID" id="63824404"/>
<keyword evidence="2" id="KW-1185">Reference proteome</keyword>
<evidence type="ECO:0000313" key="2">
    <source>
        <dbReference type="Proteomes" id="UP000076871"/>
    </source>
</evidence>
<name>A0A165BDY2_9APHY</name>
<dbReference type="RefSeq" id="XP_040758579.1">
    <property type="nucleotide sequence ID" value="XM_040907375.1"/>
</dbReference>
<sequence>MCIKLITHHILTHNVPQHVLKYVMGYSVSSDLTFSTYQLSDCQINVNALHHGVTKDPQIHATVMSLASHKSQVINDQLMAIVQKDVYLSKWIDEQKHNVSAINSKISDQIISKVTYQLIVTSEKQPIPLPQSSDVAFIYEYEHKNACLTPYNESKDDASQDVRTAKLLEDLLNTHPLMPLISSDPVNVHINIFNYWLANL</sequence>
<dbReference type="EMBL" id="KV427676">
    <property type="protein sequence ID" value="KZT00839.1"/>
    <property type="molecule type" value="Genomic_DNA"/>
</dbReference>
<organism evidence="1 2">
    <name type="scientific">Laetiporus sulphureus 93-53</name>
    <dbReference type="NCBI Taxonomy" id="1314785"/>
    <lineage>
        <taxon>Eukaryota</taxon>
        <taxon>Fungi</taxon>
        <taxon>Dikarya</taxon>
        <taxon>Basidiomycota</taxon>
        <taxon>Agaricomycotina</taxon>
        <taxon>Agaricomycetes</taxon>
        <taxon>Polyporales</taxon>
        <taxon>Laetiporus</taxon>
    </lineage>
</organism>
<dbReference type="AlphaFoldDB" id="A0A165BDY2"/>
<dbReference type="Proteomes" id="UP000076871">
    <property type="component" value="Unassembled WGS sequence"/>
</dbReference>